<evidence type="ECO:0000259" key="6">
    <source>
        <dbReference type="PROSITE" id="PS51352"/>
    </source>
</evidence>
<keyword evidence="3" id="KW-0479">Metal-binding</keyword>
<name>A0A5M6CHW7_9FLAO</name>
<evidence type="ECO:0000256" key="1">
    <source>
        <dbReference type="ARBA" id="ARBA00010996"/>
    </source>
</evidence>
<evidence type="ECO:0000256" key="4">
    <source>
        <dbReference type="PIRSR" id="PIRSR603782-2"/>
    </source>
</evidence>
<feature type="binding site" evidence="3">
    <location>
        <position position="96"/>
    </location>
    <ligand>
        <name>Cu cation</name>
        <dbReference type="ChEBI" id="CHEBI:23378"/>
    </ligand>
</feature>
<evidence type="ECO:0000256" key="5">
    <source>
        <dbReference type="SAM" id="Phobius"/>
    </source>
</evidence>
<dbReference type="RefSeq" id="WP_150012825.1">
    <property type="nucleotide sequence ID" value="NZ_VWSG01000007.1"/>
</dbReference>
<accession>A0A5M6CHW7</accession>
<sequence length="232" mass="27058">MKDLFYRYRYLFLTIGVLSVIILSLFYNALKPEKQLPIYTPAMVNPELVDSLVQHENNKMKHKIADFSFQNQNNKTITQKDYENVIYVADFFFTTCPTICPIMTDNMVWLQDKIKDMPNVKLLSFSVTPDIDTPEVLRKYADKKGVIDAKWNMVTGDKKDIYYLARKSFLAVKTETTGELYDMVHTENFILVDKNGRIRGFYDGTNLDQDKGDDTKNMIQLLEDIKWLNSKS</sequence>
<gene>
    <name evidence="7" type="ORF">F0460_10100</name>
</gene>
<dbReference type="GO" id="GO:0046872">
    <property type="term" value="F:metal ion binding"/>
    <property type="evidence" value="ECO:0007669"/>
    <property type="project" value="UniProtKB-KW"/>
</dbReference>
<reference evidence="7 8" key="1">
    <citation type="submission" date="2019-09" db="EMBL/GenBank/DDBJ databases">
        <title>Genome sequence and assembly of Flavobacterium sp.</title>
        <authorList>
            <person name="Chhetri G."/>
        </authorList>
    </citation>
    <scope>NUCLEOTIDE SEQUENCE [LARGE SCALE GENOMIC DNA]</scope>
    <source>
        <strain evidence="7 8">SNL9</strain>
    </source>
</reference>
<evidence type="ECO:0000256" key="2">
    <source>
        <dbReference type="ARBA" id="ARBA00023008"/>
    </source>
</evidence>
<dbReference type="Gene3D" id="3.40.30.10">
    <property type="entry name" value="Glutaredoxin"/>
    <property type="match status" value="1"/>
</dbReference>
<comment type="similarity">
    <text evidence="1">Belongs to the SCO1/2 family.</text>
</comment>
<dbReference type="InterPro" id="IPR003782">
    <property type="entry name" value="SCO1/SenC"/>
</dbReference>
<keyword evidence="5" id="KW-0812">Transmembrane</keyword>
<feature type="transmembrane region" description="Helical" evidence="5">
    <location>
        <begin position="12"/>
        <end position="30"/>
    </location>
</feature>
<dbReference type="EMBL" id="VWSG01000007">
    <property type="protein sequence ID" value="KAA5534020.1"/>
    <property type="molecule type" value="Genomic_DNA"/>
</dbReference>
<keyword evidence="8" id="KW-1185">Reference proteome</keyword>
<keyword evidence="5" id="KW-1133">Transmembrane helix</keyword>
<feature type="domain" description="Thioredoxin" evidence="6">
    <location>
        <begin position="58"/>
        <end position="224"/>
    </location>
</feature>
<dbReference type="SUPFAM" id="SSF52833">
    <property type="entry name" value="Thioredoxin-like"/>
    <property type="match status" value="1"/>
</dbReference>
<organism evidence="7 8">
    <name type="scientific">Paenimyroides baculatum</name>
    <dbReference type="NCBI Taxonomy" id="2608000"/>
    <lineage>
        <taxon>Bacteria</taxon>
        <taxon>Pseudomonadati</taxon>
        <taxon>Bacteroidota</taxon>
        <taxon>Flavobacteriia</taxon>
        <taxon>Flavobacteriales</taxon>
        <taxon>Flavobacteriaceae</taxon>
        <taxon>Paenimyroides</taxon>
    </lineage>
</organism>
<evidence type="ECO:0000256" key="3">
    <source>
        <dbReference type="PIRSR" id="PIRSR603782-1"/>
    </source>
</evidence>
<dbReference type="CDD" id="cd02968">
    <property type="entry name" value="SCO"/>
    <property type="match status" value="1"/>
</dbReference>
<dbReference type="AlphaFoldDB" id="A0A5M6CHW7"/>
<dbReference type="PROSITE" id="PS51352">
    <property type="entry name" value="THIOREDOXIN_2"/>
    <property type="match status" value="1"/>
</dbReference>
<evidence type="ECO:0000313" key="7">
    <source>
        <dbReference type="EMBL" id="KAA5534020.1"/>
    </source>
</evidence>
<feature type="binding site" evidence="3">
    <location>
        <position position="185"/>
    </location>
    <ligand>
        <name>Cu cation</name>
        <dbReference type="ChEBI" id="CHEBI:23378"/>
    </ligand>
</feature>
<dbReference type="Pfam" id="PF02630">
    <property type="entry name" value="SCO1-SenC"/>
    <property type="match status" value="1"/>
</dbReference>
<feature type="binding site" evidence="3">
    <location>
        <position position="100"/>
    </location>
    <ligand>
        <name>Cu cation</name>
        <dbReference type="ChEBI" id="CHEBI:23378"/>
    </ligand>
</feature>
<dbReference type="PANTHER" id="PTHR12151">
    <property type="entry name" value="ELECTRON TRANSPORT PROTIN SCO1/SENC FAMILY MEMBER"/>
    <property type="match status" value="1"/>
</dbReference>
<evidence type="ECO:0000313" key="8">
    <source>
        <dbReference type="Proteomes" id="UP000325141"/>
    </source>
</evidence>
<keyword evidence="4" id="KW-1015">Disulfide bond</keyword>
<proteinExistence type="inferred from homology"/>
<keyword evidence="5" id="KW-0472">Membrane</keyword>
<feature type="disulfide bond" description="Redox-active" evidence="4">
    <location>
        <begin position="96"/>
        <end position="100"/>
    </location>
</feature>
<dbReference type="InterPro" id="IPR036249">
    <property type="entry name" value="Thioredoxin-like_sf"/>
</dbReference>
<dbReference type="Proteomes" id="UP000325141">
    <property type="component" value="Unassembled WGS sequence"/>
</dbReference>
<protein>
    <submittedName>
        <fullName evidence="7">SCO family protein</fullName>
    </submittedName>
</protein>
<dbReference type="InterPro" id="IPR013766">
    <property type="entry name" value="Thioredoxin_domain"/>
</dbReference>
<keyword evidence="2 3" id="KW-0186">Copper</keyword>
<dbReference type="PANTHER" id="PTHR12151:SF25">
    <property type="entry name" value="LINALOOL DEHYDRATASE_ISOMERASE DOMAIN-CONTAINING PROTEIN"/>
    <property type="match status" value="1"/>
</dbReference>
<comment type="caution">
    <text evidence="7">The sequence shown here is derived from an EMBL/GenBank/DDBJ whole genome shotgun (WGS) entry which is preliminary data.</text>
</comment>